<evidence type="ECO:0000313" key="3">
    <source>
        <dbReference type="Proteomes" id="UP000002949"/>
    </source>
</evidence>
<dbReference type="PATRIC" id="fig|1082933.3.peg.1091"/>
<accession>G6Y5E7</accession>
<evidence type="ECO:0000256" key="1">
    <source>
        <dbReference type="SAM" id="MobiDB-lite"/>
    </source>
</evidence>
<name>G6Y5E7_9HYPH</name>
<feature type="region of interest" description="Disordered" evidence="1">
    <location>
        <begin position="1"/>
        <end position="41"/>
    </location>
</feature>
<proteinExistence type="predicted"/>
<reference evidence="2 3" key="1">
    <citation type="journal article" date="2012" name="J. Bacteriol.">
        <title>Draft Genome Sequence of Plant Growth-Promoting Rhizobium Mesorhizobium amorphae, Isolated from Zinc-Lead Mine Tailings.</title>
        <authorList>
            <person name="Hao X."/>
            <person name="Lin Y."/>
            <person name="Johnstone L."/>
            <person name="Baltrus D.A."/>
            <person name="Miller S.J."/>
            <person name="Wei G."/>
            <person name="Rensing C."/>
        </authorList>
    </citation>
    <scope>NUCLEOTIDE SEQUENCE [LARGE SCALE GENOMIC DNA]</scope>
    <source>
        <strain evidence="2 3">CCNWGS0123</strain>
    </source>
</reference>
<feature type="compositionally biased region" description="Basic and acidic residues" evidence="1">
    <location>
        <begin position="1"/>
        <end position="35"/>
    </location>
</feature>
<dbReference type="AlphaFoldDB" id="G6Y5E7"/>
<dbReference type="EMBL" id="AGSN01000059">
    <property type="protein sequence ID" value="EHH12987.1"/>
    <property type="molecule type" value="Genomic_DNA"/>
</dbReference>
<protein>
    <submittedName>
        <fullName evidence="2">Uncharacterized protein</fullName>
    </submittedName>
</protein>
<evidence type="ECO:0000313" key="2">
    <source>
        <dbReference type="EMBL" id="EHH12987.1"/>
    </source>
</evidence>
<dbReference type="Proteomes" id="UP000002949">
    <property type="component" value="Unassembled WGS sequence"/>
</dbReference>
<sequence length="41" mass="4678">MTVESRHDSRICKPADNHRATTYRAERPALADRRRATTPGL</sequence>
<keyword evidence="3" id="KW-1185">Reference proteome</keyword>
<gene>
    <name evidence="2" type="ORF">MEA186_05781</name>
</gene>
<organism evidence="2 3">
    <name type="scientific">Mesorhizobium amorphae CCNWGS0123</name>
    <dbReference type="NCBI Taxonomy" id="1082933"/>
    <lineage>
        <taxon>Bacteria</taxon>
        <taxon>Pseudomonadati</taxon>
        <taxon>Pseudomonadota</taxon>
        <taxon>Alphaproteobacteria</taxon>
        <taxon>Hyphomicrobiales</taxon>
        <taxon>Phyllobacteriaceae</taxon>
        <taxon>Mesorhizobium</taxon>
    </lineage>
</organism>